<feature type="compositionally biased region" description="Basic and acidic residues" evidence="1">
    <location>
        <begin position="145"/>
        <end position="156"/>
    </location>
</feature>
<feature type="region of interest" description="Disordered" evidence="1">
    <location>
        <begin position="105"/>
        <end position="169"/>
    </location>
</feature>
<organism evidence="2 3">
    <name type="scientific">Ottowia thiooxydans</name>
    <dbReference type="NCBI Taxonomy" id="219182"/>
    <lineage>
        <taxon>Bacteria</taxon>
        <taxon>Pseudomonadati</taxon>
        <taxon>Pseudomonadota</taxon>
        <taxon>Betaproteobacteria</taxon>
        <taxon>Burkholderiales</taxon>
        <taxon>Comamonadaceae</taxon>
        <taxon>Ottowia</taxon>
    </lineage>
</organism>
<comment type="caution">
    <text evidence="2">The sequence shown here is derived from an EMBL/GenBank/DDBJ whole genome shotgun (WGS) entry which is preliminary data.</text>
</comment>
<evidence type="ECO:0000313" key="2">
    <source>
        <dbReference type="EMBL" id="MET4577929.1"/>
    </source>
</evidence>
<proteinExistence type="predicted"/>
<keyword evidence="3" id="KW-1185">Reference proteome</keyword>
<dbReference type="RefSeq" id="WP_354444751.1">
    <property type="nucleotide sequence ID" value="NZ_JBEPSH010000006.1"/>
</dbReference>
<protein>
    <submittedName>
        <fullName evidence="2">Uncharacterized protein</fullName>
    </submittedName>
</protein>
<evidence type="ECO:0000256" key="1">
    <source>
        <dbReference type="SAM" id="MobiDB-lite"/>
    </source>
</evidence>
<accession>A0ABV2QA84</accession>
<name>A0ABV2QA84_9BURK</name>
<gene>
    <name evidence="2" type="ORF">ABIE13_003045</name>
</gene>
<dbReference type="Proteomes" id="UP001549320">
    <property type="component" value="Unassembled WGS sequence"/>
</dbReference>
<evidence type="ECO:0000313" key="3">
    <source>
        <dbReference type="Proteomes" id="UP001549320"/>
    </source>
</evidence>
<reference evidence="2 3" key="1">
    <citation type="submission" date="2024-06" db="EMBL/GenBank/DDBJ databases">
        <title>Sorghum-associated microbial communities from plants grown in Nebraska, USA.</title>
        <authorList>
            <person name="Schachtman D."/>
        </authorList>
    </citation>
    <scope>NUCLEOTIDE SEQUENCE [LARGE SCALE GENOMIC DNA]</scope>
    <source>
        <strain evidence="2 3">2709</strain>
    </source>
</reference>
<sequence>MSCLKLGSHSLNATEVALIRMMLRLYAHGGKSRWTYVEAPPYDVLLVDASSNEVALERESPAQAAKRVLRITRDQIDEGVQDALPRPLSSEKLREWLDDVESTLTAPPETVALAAEPSTTETSPAELPEAQSSQTTVLPLAFLQTREESEPEDHSISRSFPEEALPSENDPRFKLQRWPRQGILRGDPGRIRMATLLTRRALNARDLVNLTGFSPHECQVFMQVLHASSLLLPLQPVAAQGKATKTAQTPPVKQSFTASLISGLRKRLGL</sequence>
<dbReference type="EMBL" id="JBEPSH010000006">
    <property type="protein sequence ID" value="MET4577929.1"/>
    <property type="molecule type" value="Genomic_DNA"/>
</dbReference>